<keyword evidence="2" id="KW-1185">Reference proteome</keyword>
<proteinExistence type="predicted"/>
<organism evidence="1 2">
    <name type="scientific">Glossina austeni</name>
    <name type="common">Savannah tsetse fly</name>
    <dbReference type="NCBI Taxonomy" id="7395"/>
    <lineage>
        <taxon>Eukaryota</taxon>
        <taxon>Metazoa</taxon>
        <taxon>Ecdysozoa</taxon>
        <taxon>Arthropoda</taxon>
        <taxon>Hexapoda</taxon>
        <taxon>Insecta</taxon>
        <taxon>Pterygota</taxon>
        <taxon>Neoptera</taxon>
        <taxon>Endopterygota</taxon>
        <taxon>Diptera</taxon>
        <taxon>Brachycera</taxon>
        <taxon>Muscomorpha</taxon>
        <taxon>Hippoboscoidea</taxon>
        <taxon>Glossinidae</taxon>
        <taxon>Glossina</taxon>
    </lineage>
</organism>
<reference evidence="1" key="1">
    <citation type="submission" date="2020-05" db="UniProtKB">
        <authorList>
            <consortium name="EnsemblMetazoa"/>
        </authorList>
    </citation>
    <scope>IDENTIFICATION</scope>
    <source>
        <strain evidence="1">TTRI</strain>
    </source>
</reference>
<dbReference type="VEuPathDB" id="VectorBase:GAUT002742"/>
<name>A0A1A9UF10_GLOAU</name>
<dbReference type="Proteomes" id="UP000078200">
    <property type="component" value="Unassembled WGS sequence"/>
</dbReference>
<accession>A0A1A9UF10</accession>
<dbReference type="AlphaFoldDB" id="A0A1A9UF10"/>
<protein>
    <submittedName>
        <fullName evidence="1">Uncharacterized protein</fullName>
    </submittedName>
</protein>
<dbReference type="EnsemblMetazoa" id="GAUT002742-RA">
    <property type="protein sequence ID" value="GAUT002742-PA"/>
    <property type="gene ID" value="GAUT002742"/>
</dbReference>
<sequence>MMNFANRKFYDDKIRPENKQKCSPLKFVPVVIKRYVGESNSFRLQLCLYSWLWFDCALELSVCNHKIINMKRPYGIGMNLLLPISTPNTNNTPNTPNTPNTNTPITPKNRYDVLNHLRNIGIIKLKATETFY</sequence>
<evidence type="ECO:0000313" key="2">
    <source>
        <dbReference type="Proteomes" id="UP000078200"/>
    </source>
</evidence>
<evidence type="ECO:0000313" key="1">
    <source>
        <dbReference type="EnsemblMetazoa" id="GAUT002742-PA"/>
    </source>
</evidence>